<organism>
    <name type="scientific">Serpula lacrymans var. lacrymans (strain S7.9)</name>
    <name type="common">Dry rot fungus</name>
    <dbReference type="NCBI Taxonomy" id="578457"/>
    <lineage>
        <taxon>Eukaryota</taxon>
        <taxon>Fungi</taxon>
        <taxon>Dikarya</taxon>
        <taxon>Basidiomycota</taxon>
        <taxon>Agaricomycotina</taxon>
        <taxon>Agaricomycetes</taxon>
        <taxon>Agaricomycetidae</taxon>
        <taxon>Boletales</taxon>
        <taxon>Coniophorineae</taxon>
        <taxon>Serpulaceae</taxon>
        <taxon>Serpula</taxon>
    </lineage>
</organism>
<sequence>MGNPEPDDYLHNPDPKRDLTNDRGGTICTSRGIANLGCLFLLSSMCITLFVGFPVVSHFMTKRQTTQGGFNLGGINATGQIPDLPGQFSLIDLHTPHEAYVKNSYVNPDDEWDLVFSDEFNVDGRSFYPGDDPFWEAQNLHYWGTNDLEWYDPGQATTEGGSLKLTLTKVDPQLNHNLTYRSAMIQSWNKFCFTGGLIETAVVLPGSSTVHGLWPAIWTMGNLGRAGYGASLEGLWPYSYDSCDVGTLPNQTYPGEAKPLAATENGDPTKGGVLSYLPGQRLSACTCPGESHPGPVHSNGNYVGRSAPEIDIFEATVDGGIGKVSQSAQWAPFDAGYVWFNTSDNLQIYDPAMTLLNPYHGGADQQTTSGLSVTDQGCYELGTACFSVYGFEYAPGFDNAYITWISNGKAVWTIQAAGVGLDPKTEIGARPVSQEPMYIIANLGFSLNFGGIDFANIQLPATMFIDYIRVYQPKNAHNIGCDPPNFPTATYIDTYREAYTNWNLTGWSFPNFNQTVPKNRLNGGC</sequence>
<protein>
    <submittedName>
        <fullName evidence="12">Glycoside hydrolase family 16 protein</fullName>
    </submittedName>
</protein>
<dbReference type="AlphaFoldDB" id="F8NLU9"/>
<keyword evidence="4" id="KW-0735">Signal-anchor</keyword>
<dbReference type="PROSITE" id="PS51762">
    <property type="entry name" value="GH16_2"/>
    <property type="match status" value="1"/>
</dbReference>
<dbReference type="GO" id="GO:0005886">
    <property type="term" value="C:plasma membrane"/>
    <property type="evidence" value="ECO:0007669"/>
    <property type="project" value="TreeGrafter"/>
</dbReference>
<evidence type="ECO:0000256" key="7">
    <source>
        <dbReference type="ARBA" id="ARBA00023180"/>
    </source>
</evidence>
<name>F8NLU9_SERL9</name>
<dbReference type="OrthoDB" id="412647at2759"/>
<evidence type="ECO:0000256" key="8">
    <source>
        <dbReference type="ARBA" id="ARBA00023316"/>
    </source>
</evidence>
<comment type="similarity">
    <text evidence="2">Belongs to the SKN1/KRE6 family.</text>
</comment>
<evidence type="ECO:0000256" key="10">
    <source>
        <dbReference type="SAM" id="Phobius"/>
    </source>
</evidence>
<dbReference type="InterPro" id="IPR013320">
    <property type="entry name" value="ConA-like_dom_sf"/>
</dbReference>
<evidence type="ECO:0000313" key="12">
    <source>
        <dbReference type="EMBL" id="EGO28649.1"/>
    </source>
</evidence>
<feature type="domain" description="GH16" evidence="11">
    <location>
        <begin position="100"/>
        <end position="476"/>
    </location>
</feature>
<proteinExistence type="inferred from homology"/>
<keyword evidence="6 10" id="KW-0472">Membrane</keyword>
<dbReference type="PANTHER" id="PTHR31361:SF1">
    <property type="entry name" value="BETA-GLUCAN SYNTHESIS-ASSOCIATED PROTEIN KRE6-RELATED"/>
    <property type="match status" value="1"/>
</dbReference>
<dbReference type="HOGENOM" id="CLU_010811_3_1_1"/>
<keyword evidence="3 10" id="KW-0812">Transmembrane</keyword>
<evidence type="ECO:0000256" key="2">
    <source>
        <dbReference type="ARBA" id="ARBA00010962"/>
    </source>
</evidence>
<evidence type="ECO:0000259" key="11">
    <source>
        <dbReference type="PROSITE" id="PS51762"/>
    </source>
</evidence>
<keyword evidence="12" id="KW-0378">Hydrolase</keyword>
<evidence type="ECO:0000256" key="6">
    <source>
        <dbReference type="ARBA" id="ARBA00023136"/>
    </source>
</evidence>
<dbReference type="PANTHER" id="PTHR31361">
    <property type="entry name" value="BETA-GLUCAN SYNTHESIS-ASSOCIATED PROTEIN KRE6-RELATED"/>
    <property type="match status" value="1"/>
</dbReference>
<dbReference type="SUPFAM" id="SSF49899">
    <property type="entry name" value="Concanavalin A-like lectins/glucanases"/>
    <property type="match status" value="1"/>
</dbReference>
<gene>
    <name evidence="12" type="ORF">SERLADRAFT_446078</name>
</gene>
<dbReference type="GO" id="GO:0015926">
    <property type="term" value="F:glucosidase activity"/>
    <property type="evidence" value="ECO:0007669"/>
    <property type="project" value="TreeGrafter"/>
</dbReference>
<feature type="compositionally biased region" description="Basic and acidic residues" evidence="9">
    <location>
        <begin position="8"/>
        <end position="21"/>
    </location>
</feature>
<evidence type="ECO:0000256" key="9">
    <source>
        <dbReference type="SAM" id="MobiDB-lite"/>
    </source>
</evidence>
<dbReference type="GeneID" id="18816253"/>
<reference evidence="12" key="1">
    <citation type="submission" date="2011-04" db="EMBL/GenBank/DDBJ databases">
        <title>Evolution of plant cell wall degrading machinery underlies the functional diversity of forest fungi.</title>
        <authorList>
            <consortium name="US DOE Joint Genome Institute (JGI-PGF)"/>
            <person name="Eastwood D.C."/>
            <person name="Floudas D."/>
            <person name="Binder M."/>
            <person name="Majcherczyk A."/>
            <person name="Schneider P."/>
            <person name="Aerts A."/>
            <person name="Asiegbu F.O."/>
            <person name="Baker S.E."/>
            <person name="Barry K."/>
            <person name="Bendiksby M."/>
            <person name="Blumentritt M."/>
            <person name="Coutinho P.M."/>
            <person name="Cullen D."/>
            <person name="Cullen D."/>
            <person name="Gathman A."/>
            <person name="Goodell B."/>
            <person name="Henrissat B."/>
            <person name="Ihrmark K."/>
            <person name="Kauserud H."/>
            <person name="Kohler A."/>
            <person name="LaButti K."/>
            <person name="Lapidus A."/>
            <person name="Lavin J.L."/>
            <person name="Lee Y.-H."/>
            <person name="Lindquist E."/>
            <person name="Lilly W."/>
            <person name="Lucas S."/>
            <person name="Morin E."/>
            <person name="Murat C."/>
            <person name="Oguiza J.A."/>
            <person name="Park J."/>
            <person name="Pisabarro A.G."/>
            <person name="Riley R."/>
            <person name="Rosling A."/>
            <person name="Salamov A."/>
            <person name="Schmidt O."/>
            <person name="Schmutz J."/>
            <person name="Skrede I."/>
            <person name="Stenlid J."/>
            <person name="Wiebenga A."/>
            <person name="Xie X."/>
            <person name="Kues U."/>
            <person name="Hibbett D.S."/>
            <person name="Hoffmeister D."/>
            <person name="Hogberg N."/>
            <person name="Martin F."/>
            <person name="Grigoriev I.V."/>
            <person name="Watkinson S.C."/>
        </authorList>
    </citation>
    <scope>NUCLEOTIDE SEQUENCE</scope>
    <source>
        <strain evidence="12">S7.9</strain>
    </source>
</reference>
<dbReference type="Pfam" id="PF03935">
    <property type="entry name" value="SKN1_KRE6_Sbg1"/>
    <property type="match status" value="1"/>
</dbReference>
<dbReference type="GO" id="GO:0006078">
    <property type="term" value="P:(1-&gt;6)-beta-D-glucan biosynthetic process"/>
    <property type="evidence" value="ECO:0007669"/>
    <property type="project" value="TreeGrafter"/>
</dbReference>
<feature type="region of interest" description="Disordered" evidence="9">
    <location>
        <begin position="1"/>
        <end position="21"/>
    </location>
</feature>
<dbReference type="Proteomes" id="UP000008064">
    <property type="component" value="Unassembled WGS sequence"/>
</dbReference>
<dbReference type="EMBL" id="GL945430">
    <property type="protein sequence ID" value="EGO28649.1"/>
    <property type="molecule type" value="Genomic_DNA"/>
</dbReference>
<dbReference type="RefSeq" id="XP_007314848.1">
    <property type="nucleotide sequence ID" value="XM_007314786.1"/>
</dbReference>
<evidence type="ECO:0000256" key="4">
    <source>
        <dbReference type="ARBA" id="ARBA00022968"/>
    </source>
</evidence>
<keyword evidence="7" id="KW-0325">Glycoprotein</keyword>
<keyword evidence="8" id="KW-0961">Cell wall biogenesis/degradation</keyword>
<dbReference type="InterPro" id="IPR005629">
    <property type="entry name" value="Skn1/Kre6/Sbg1"/>
</dbReference>
<keyword evidence="5 10" id="KW-1133">Transmembrane helix</keyword>
<dbReference type="KEGG" id="sla:SERLADRAFT_446078"/>
<feature type="transmembrane region" description="Helical" evidence="10">
    <location>
        <begin position="33"/>
        <end position="56"/>
    </location>
</feature>
<dbReference type="FunFam" id="2.60.120.200:FF:000259">
    <property type="entry name" value="Chromosome 9, whole genome shotgun sequence"/>
    <property type="match status" value="1"/>
</dbReference>
<accession>F8NLU9</accession>
<evidence type="ECO:0000256" key="5">
    <source>
        <dbReference type="ARBA" id="ARBA00022989"/>
    </source>
</evidence>
<dbReference type="Gene3D" id="2.60.120.200">
    <property type="match status" value="2"/>
</dbReference>
<dbReference type="GO" id="GO:0031505">
    <property type="term" value="P:fungal-type cell wall organization"/>
    <property type="evidence" value="ECO:0007669"/>
    <property type="project" value="TreeGrafter"/>
</dbReference>
<comment type="subcellular location">
    <subcellularLocation>
        <location evidence="1">Membrane</location>
        <topology evidence="1">Single-pass type II membrane protein</topology>
    </subcellularLocation>
</comment>
<dbReference type="GO" id="GO:0005789">
    <property type="term" value="C:endoplasmic reticulum membrane"/>
    <property type="evidence" value="ECO:0007669"/>
    <property type="project" value="TreeGrafter"/>
</dbReference>
<dbReference type="InterPro" id="IPR000757">
    <property type="entry name" value="Beta-glucanase-like"/>
</dbReference>
<evidence type="ECO:0000256" key="1">
    <source>
        <dbReference type="ARBA" id="ARBA00004606"/>
    </source>
</evidence>
<evidence type="ECO:0000256" key="3">
    <source>
        <dbReference type="ARBA" id="ARBA00022692"/>
    </source>
</evidence>